<dbReference type="InterPro" id="IPR011330">
    <property type="entry name" value="Glyco_hydro/deAcase_b/a-brl"/>
</dbReference>
<name>A0A8H6PC30_9EURO</name>
<dbReference type="GO" id="GO:0005975">
    <property type="term" value="P:carbohydrate metabolic process"/>
    <property type="evidence" value="ECO:0007669"/>
    <property type="project" value="InterPro"/>
</dbReference>
<dbReference type="OrthoDB" id="3162524at2759"/>
<dbReference type="Pfam" id="PF01522">
    <property type="entry name" value="Polysacc_deac_1"/>
    <property type="match status" value="1"/>
</dbReference>
<evidence type="ECO:0000313" key="3">
    <source>
        <dbReference type="Proteomes" id="UP000630445"/>
    </source>
</evidence>
<sequence>MNSLMAREHPKHNVGAARTRWLNGACAAICVTFDNMGEAADLNRKLRPESAPIGSHYSVTRVAPKMLALAANYDIAITYFIECWNIHIYGQFILDNIVGAGHEVGWHAWQHEPWAKFKSVDEERANFERSFGPQGIGQWVEEGLTAPYSGFRPPGGIVNGDDTLRLCRQYGLCYLSPAGEQAATVAVGSAEDRLVILPFKWAAVDAYFYMETFAGLRKIKKEYPEAPQTPEVLVQRYIAEIDQTIAAGGFLAPLFHPFLTDQPDRLEALETVLAYLAQKRANGEVWLAQCRDVAEFIREHPDCVGTDPHWDFSSWR</sequence>
<comment type="caution">
    <text evidence="2">The sequence shown here is derived from an EMBL/GenBank/DDBJ whole genome shotgun (WGS) entry which is preliminary data.</text>
</comment>
<proteinExistence type="predicted"/>
<dbReference type="Gene3D" id="3.20.20.370">
    <property type="entry name" value="Glycoside hydrolase/deacetylase"/>
    <property type="match status" value="1"/>
</dbReference>
<gene>
    <name evidence="2" type="ORF">CNMCM5793_001999</name>
</gene>
<organism evidence="2 3">
    <name type="scientific">Aspergillus hiratsukae</name>
    <dbReference type="NCBI Taxonomy" id="1194566"/>
    <lineage>
        <taxon>Eukaryota</taxon>
        <taxon>Fungi</taxon>
        <taxon>Dikarya</taxon>
        <taxon>Ascomycota</taxon>
        <taxon>Pezizomycotina</taxon>
        <taxon>Eurotiomycetes</taxon>
        <taxon>Eurotiomycetidae</taxon>
        <taxon>Eurotiales</taxon>
        <taxon>Aspergillaceae</taxon>
        <taxon>Aspergillus</taxon>
        <taxon>Aspergillus subgen. Fumigati</taxon>
    </lineage>
</organism>
<accession>A0A8H6PC30</accession>
<dbReference type="SUPFAM" id="SSF88713">
    <property type="entry name" value="Glycoside hydrolase/deacetylase"/>
    <property type="match status" value="1"/>
</dbReference>
<dbReference type="AlphaFoldDB" id="A0A8H6PC30"/>
<dbReference type="Proteomes" id="UP000630445">
    <property type="component" value="Unassembled WGS sequence"/>
</dbReference>
<feature type="domain" description="NodB homology" evidence="1">
    <location>
        <begin position="60"/>
        <end position="172"/>
    </location>
</feature>
<evidence type="ECO:0000313" key="2">
    <source>
        <dbReference type="EMBL" id="KAF7125706.1"/>
    </source>
</evidence>
<dbReference type="InterPro" id="IPR002509">
    <property type="entry name" value="NODB_dom"/>
</dbReference>
<evidence type="ECO:0000259" key="1">
    <source>
        <dbReference type="Pfam" id="PF01522"/>
    </source>
</evidence>
<protein>
    <recommendedName>
        <fullName evidence="1">NodB homology domain-containing protein</fullName>
    </recommendedName>
</protein>
<dbReference type="GO" id="GO:0016810">
    <property type="term" value="F:hydrolase activity, acting on carbon-nitrogen (but not peptide) bonds"/>
    <property type="evidence" value="ECO:0007669"/>
    <property type="project" value="InterPro"/>
</dbReference>
<reference evidence="2" key="1">
    <citation type="submission" date="2020-06" db="EMBL/GenBank/DDBJ databases">
        <title>Draft genome sequences of strains closely related to Aspergillus parafelis and Aspergillus hiratsukae.</title>
        <authorList>
            <person name="Dos Santos R.A.C."/>
            <person name="Rivero-Menendez O."/>
            <person name="Steenwyk J.L."/>
            <person name="Mead M.E."/>
            <person name="Goldman G.H."/>
            <person name="Alastruey-Izquierdo A."/>
            <person name="Rokas A."/>
        </authorList>
    </citation>
    <scope>NUCLEOTIDE SEQUENCE</scope>
    <source>
        <strain evidence="2">CNM-CM5793</strain>
    </source>
</reference>
<dbReference type="EMBL" id="JACBAD010001970">
    <property type="protein sequence ID" value="KAF7125706.1"/>
    <property type="molecule type" value="Genomic_DNA"/>
</dbReference>
<keyword evidence="3" id="KW-1185">Reference proteome</keyword>